<keyword evidence="2" id="KW-1185">Reference proteome</keyword>
<protein>
    <submittedName>
        <fullName evidence="1">Uncharacterized protein</fullName>
    </submittedName>
</protein>
<dbReference type="EMBL" id="AP019308">
    <property type="protein sequence ID" value="BBH20752.1"/>
    <property type="molecule type" value="Genomic_DNA"/>
</dbReference>
<dbReference type="RefSeq" id="WP_125656139.1">
    <property type="nucleotide sequence ID" value="NZ_AP019308.1"/>
</dbReference>
<dbReference type="InterPro" id="IPR045424">
    <property type="entry name" value="DUF6509"/>
</dbReference>
<name>A0A3G9IR45_9BACL</name>
<evidence type="ECO:0000313" key="2">
    <source>
        <dbReference type="Proteomes" id="UP000275368"/>
    </source>
</evidence>
<dbReference type="Proteomes" id="UP000275368">
    <property type="component" value="Chromosome"/>
</dbReference>
<sequence>MLTVSSYTVEKIRDPFGILTGERYEFVLEIEVEEDDELFSENGIYVRVIYLVDENRTSVVKHEVLERSTNNHLDFEMEDEELAWIEAFCKEHVAEAGKN</sequence>
<proteinExistence type="predicted"/>
<reference evidence="1 2" key="1">
    <citation type="submission" date="2018-11" db="EMBL/GenBank/DDBJ databases">
        <title>Complete genome sequence of Paenibacillus baekrokdamisoli strain KCTC 33723.</title>
        <authorList>
            <person name="Kang S.W."/>
            <person name="Lee K.C."/>
            <person name="Kim K.K."/>
            <person name="Kim J.S."/>
            <person name="Kim D.S."/>
            <person name="Ko S.H."/>
            <person name="Yang S.H."/>
            <person name="Lee J.S."/>
        </authorList>
    </citation>
    <scope>NUCLEOTIDE SEQUENCE [LARGE SCALE GENOMIC DNA]</scope>
    <source>
        <strain evidence="1 2">KCTC 33723</strain>
    </source>
</reference>
<organism evidence="1 2">
    <name type="scientific">Paenibacillus baekrokdamisoli</name>
    <dbReference type="NCBI Taxonomy" id="1712516"/>
    <lineage>
        <taxon>Bacteria</taxon>
        <taxon>Bacillati</taxon>
        <taxon>Bacillota</taxon>
        <taxon>Bacilli</taxon>
        <taxon>Bacillales</taxon>
        <taxon>Paenibacillaceae</taxon>
        <taxon>Paenibacillus</taxon>
    </lineage>
</organism>
<dbReference type="AlphaFoldDB" id="A0A3G9IR45"/>
<dbReference type="KEGG" id="pbk:Back11_20970"/>
<gene>
    <name evidence="1" type="ORF">Back11_20970</name>
</gene>
<accession>A0A3G9IR45</accession>
<evidence type="ECO:0000313" key="1">
    <source>
        <dbReference type="EMBL" id="BBH20752.1"/>
    </source>
</evidence>
<dbReference type="OrthoDB" id="2736409at2"/>
<dbReference type="Pfam" id="PF20119">
    <property type="entry name" value="DUF6509"/>
    <property type="match status" value="1"/>
</dbReference>